<comment type="similarity">
    <text evidence="1">Belongs to the oxoprolinase family.</text>
</comment>
<feature type="domain" description="Hydantoinase/oxoprolinase N-terminal" evidence="5">
    <location>
        <begin position="7"/>
        <end position="184"/>
    </location>
</feature>
<dbReference type="Pfam" id="PF02538">
    <property type="entry name" value="Hydantoinase_B"/>
    <property type="match status" value="1"/>
</dbReference>
<sequence>MSEAYEIWIDRGGTFTDVIGRTPGGRIAALKLLSESPAYEDAATEGVRRILSLAEDEPIPPRALAAVKMGTTVATNALLELDGAKTLFLVSQGFEDILHIGDQTRADIFALRIDKPAPLAARTAGIAGRLDGEGREIEPLDLAAAKGALENARREGFEAVAIALLHAYRNDAHEREIERLASEAGFAHVICSADASPLIKLVPRASTAVIDAYLTPVLRRYVNRVRSGLGPDTPLYFMQSSGGLADADDFHARNAVLSGPAGGVVGMAMTAREAGYDKVIGFDMGGTSTDVSRFDGRAYARAGEARLGGRLLRAPMLSVHTVAAGGGSILAFDGERVRVGPRSAGADPGPACYGRGGPAAVTDANVVLGRIQPDWFPKVFGPDNDAPLDVEASRKALQDLADAMGADSAEAAAEGFLAVAVEHMAEAIKQISIAQGVDPRKYALNAFGGAGGQHACKVAEALGMRTALIHPQAGLLSAYGIGLAKLRETREAGLDIAMDEHALETAKTTLGELEVAARSALEDKQAGTVRISREARLRAKGSDTPLAVDWGSEEEMRAAFSAAHRRLFGFAAEDAALVIDSVAVEAEADPEGAELSEPEVSPRQGRPEAAGTARLYRAGEWLEAPVFRLSDLGAGAELAGPALVMDANQTIVLDPGWSARRQAGGMLVLTGAGTGEAEGASTELDPVTLALFNRRFMSIAEQMGVVLERTAHSVNIKERLDFSCAVFDPQGGLVANAPHMPVHLGSMSASVRAAILAHPDLGPGEAVALNAPYNGGTHLPDVTVIAPVCDGDGKRLFFVAARGHHADIGGIAPGSMPPFSRRIEEEGAVFDAVKILAGGRFDARAAREPLEAGPYPARNPDQNLADLKAQLAACAKGAEELHRLIEEHGRDVVGAYMGHVQDNAERAVRRVIGALRDGSAEVRLEDGAVIKVAITVNREAGTAKIDFSGTSGQLDTNFNAPSAVTRAAVLYVLRCLVDDEIPLNEGCLKPIELIIPDGSMLDPKPPAAVVAGNVETSQLVVDALFLATGRMAAAQGTMNNFTFGNARHQYYETICGGAGAGEFEDGTGFAGASAVHTHMTNSRLTDPEVMERRYPVRIRAHSIRDGSGGTGKFRGGDGSVRRVEFLEPMEAALLSGRRKQAPPGLKGGGDGVPGTARVIRRDGSQETLPALFRIEVGPGDVIEIETPGGGGYGKG</sequence>
<evidence type="ECO:0000259" key="3">
    <source>
        <dbReference type="Pfam" id="PF01968"/>
    </source>
</evidence>
<evidence type="ECO:0000313" key="7">
    <source>
        <dbReference type="EMBL" id="TGY90005.1"/>
    </source>
</evidence>
<dbReference type="InterPro" id="IPR045079">
    <property type="entry name" value="Oxoprolinase-like"/>
</dbReference>
<reference evidence="7 8" key="1">
    <citation type="journal article" date="2017" name="Int. J. Syst. Evol. Microbiol.">
        <title>Marinicauda algicola sp. nov., isolated from a marine red alga Rhodosorus marinus.</title>
        <authorList>
            <person name="Jeong S.E."/>
            <person name="Jeon S.H."/>
            <person name="Chun B.H."/>
            <person name="Kim D.W."/>
            <person name="Jeon C.O."/>
        </authorList>
    </citation>
    <scope>NUCLEOTIDE SEQUENCE [LARGE SCALE GENOMIC DNA]</scope>
    <source>
        <strain evidence="7 8">JCM 31718</strain>
    </source>
</reference>
<accession>A0A4S2H330</accession>
<dbReference type="GO" id="GO:0005829">
    <property type="term" value="C:cytosol"/>
    <property type="evidence" value="ECO:0007669"/>
    <property type="project" value="TreeGrafter"/>
</dbReference>
<dbReference type="PANTHER" id="PTHR11365">
    <property type="entry name" value="5-OXOPROLINASE RELATED"/>
    <property type="match status" value="1"/>
</dbReference>
<evidence type="ECO:0000313" key="8">
    <source>
        <dbReference type="Proteomes" id="UP000308054"/>
    </source>
</evidence>
<dbReference type="GO" id="GO:0017168">
    <property type="term" value="F:5-oxoprolinase (ATP-hydrolyzing) activity"/>
    <property type="evidence" value="ECO:0007669"/>
    <property type="project" value="TreeGrafter"/>
</dbReference>
<proteinExistence type="inferred from homology"/>
<organism evidence="7 8">
    <name type="scientific">Marinicauda algicola</name>
    <dbReference type="NCBI Taxonomy" id="2029849"/>
    <lineage>
        <taxon>Bacteria</taxon>
        <taxon>Pseudomonadati</taxon>
        <taxon>Pseudomonadota</taxon>
        <taxon>Alphaproteobacteria</taxon>
        <taxon>Maricaulales</taxon>
        <taxon>Maricaulaceae</taxon>
        <taxon>Marinicauda</taxon>
    </lineage>
</organism>
<evidence type="ECO:0000259" key="4">
    <source>
        <dbReference type="Pfam" id="PF02538"/>
    </source>
</evidence>
<evidence type="ECO:0000256" key="1">
    <source>
        <dbReference type="ARBA" id="ARBA00010403"/>
    </source>
</evidence>
<dbReference type="GO" id="GO:0006749">
    <property type="term" value="P:glutathione metabolic process"/>
    <property type="evidence" value="ECO:0007669"/>
    <property type="project" value="TreeGrafter"/>
</dbReference>
<dbReference type="PANTHER" id="PTHR11365:SF23">
    <property type="entry name" value="HYPOTHETICAL 5-OXOPROLINASE (EUROFUNG)-RELATED"/>
    <property type="match status" value="1"/>
</dbReference>
<evidence type="ECO:0000256" key="2">
    <source>
        <dbReference type="SAM" id="MobiDB-lite"/>
    </source>
</evidence>
<feature type="region of interest" description="Disordered" evidence="2">
    <location>
        <begin position="589"/>
        <end position="608"/>
    </location>
</feature>
<evidence type="ECO:0000259" key="6">
    <source>
        <dbReference type="Pfam" id="PF19278"/>
    </source>
</evidence>
<dbReference type="InterPro" id="IPR003692">
    <property type="entry name" value="Hydantoinase_B"/>
</dbReference>
<dbReference type="InterPro" id="IPR008040">
    <property type="entry name" value="Hydant_A_N"/>
</dbReference>
<dbReference type="Proteomes" id="UP000308054">
    <property type="component" value="Unassembled WGS sequence"/>
</dbReference>
<dbReference type="Pfam" id="PF05378">
    <property type="entry name" value="Hydant_A_N"/>
    <property type="match status" value="1"/>
</dbReference>
<dbReference type="EMBL" id="SRXW01000001">
    <property type="protein sequence ID" value="TGY90005.1"/>
    <property type="molecule type" value="Genomic_DNA"/>
</dbReference>
<dbReference type="InterPro" id="IPR002821">
    <property type="entry name" value="Hydantoinase_A"/>
</dbReference>
<gene>
    <name evidence="7" type="ORF">E5163_02415</name>
</gene>
<dbReference type="OrthoDB" id="9759608at2"/>
<feature type="domain" description="Hydantoinase A/oxoprolinase" evidence="3">
    <location>
        <begin position="204"/>
        <end position="489"/>
    </location>
</feature>
<keyword evidence="8" id="KW-1185">Reference proteome</keyword>
<protein>
    <submittedName>
        <fullName evidence="7">5-oxoprolinase</fullName>
    </submittedName>
</protein>
<dbReference type="InterPro" id="IPR049517">
    <property type="entry name" value="ACX-like_C"/>
</dbReference>
<comment type="caution">
    <text evidence="7">The sequence shown here is derived from an EMBL/GenBank/DDBJ whole genome shotgun (WGS) entry which is preliminary data.</text>
</comment>
<evidence type="ECO:0000259" key="5">
    <source>
        <dbReference type="Pfam" id="PF05378"/>
    </source>
</evidence>
<dbReference type="AlphaFoldDB" id="A0A4S2H330"/>
<dbReference type="RefSeq" id="WP_135994502.1">
    <property type="nucleotide sequence ID" value="NZ_CP071057.1"/>
</dbReference>
<feature type="domain" description="Hydantoinase B/oxoprolinase" evidence="4">
    <location>
        <begin position="685"/>
        <end position="1194"/>
    </location>
</feature>
<feature type="domain" description="Acetophenone carboxylase-like C-terminal" evidence="6">
    <location>
        <begin position="555"/>
        <end position="659"/>
    </location>
</feature>
<name>A0A4S2H330_9PROT</name>
<dbReference type="Pfam" id="PF19278">
    <property type="entry name" value="Hydant_A_C"/>
    <property type="match status" value="1"/>
</dbReference>
<dbReference type="Pfam" id="PF01968">
    <property type="entry name" value="Hydantoinase_A"/>
    <property type="match status" value="1"/>
</dbReference>